<gene>
    <name evidence="1" type="ORF">GSCOC_T00002768001</name>
</gene>
<organism evidence="1 2">
    <name type="scientific">Coffea canephora</name>
    <name type="common">Robusta coffee</name>
    <dbReference type="NCBI Taxonomy" id="49390"/>
    <lineage>
        <taxon>Eukaryota</taxon>
        <taxon>Viridiplantae</taxon>
        <taxon>Streptophyta</taxon>
        <taxon>Embryophyta</taxon>
        <taxon>Tracheophyta</taxon>
        <taxon>Spermatophyta</taxon>
        <taxon>Magnoliopsida</taxon>
        <taxon>eudicotyledons</taxon>
        <taxon>Gunneridae</taxon>
        <taxon>Pentapetalae</taxon>
        <taxon>asterids</taxon>
        <taxon>lamiids</taxon>
        <taxon>Gentianales</taxon>
        <taxon>Rubiaceae</taxon>
        <taxon>Ixoroideae</taxon>
        <taxon>Gardenieae complex</taxon>
        <taxon>Bertiereae - Coffeeae clade</taxon>
        <taxon>Coffeeae</taxon>
        <taxon>Coffea</taxon>
    </lineage>
</organism>
<keyword evidence="2" id="KW-1185">Reference proteome</keyword>
<accession>A0A068VA28</accession>
<protein>
    <submittedName>
        <fullName evidence="1">DH200=94 genomic scaffold, scaffold_159</fullName>
    </submittedName>
</protein>
<dbReference type="Gramene" id="CDP17412">
    <property type="protein sequence ID" value="CDP17412"/>
    <property type="gene ID" value="GSCOC_T00002768001"/>
</dbReference>
<dbReference type="InParanoid" id="A0A068VA28"/>
<proteinExistence type="predicted"/>
<name>A0A068VA28_COFCA</name>
<sequence length="83" mass="9506">MPWILLRRSFPNFPPRLPTEEYPSKGANGLKELNALKAPRHQSKDRRVIRVGTFAIIDRQVSLSRVAFRQASFSNTVEAEVNQ</sequence>
<dbReference type="EMBL" id="HG739243">
    <property type="protein sequence ID" value="CDP17412.1"/>
    <property type="molecule type" value="Genomic_DNA"/>
</dbReference>
<reference evidence="2" key="1">
    <citation type="journal article" date="2014" name="Science">
        <title>The coffee genome provides insight into the convergent evolution of caffeine biosynthesis.</title>
        <authorList>
            <person name="Denoeud F."/>
            <person name="Carretero-Paulet L."/>
            <person name="Dereeper A."/>
            <person name="Droc G."/>
            <person name="Guyot R."/>
            <person name="Pietrella M."/>
            <person name="Zheng C."/>
            <person name="Alberti A."/>
            <person name="Anthony F."/>
            <person name="Aprea G."/>
            <person name="Aury J.M."/>
            <person name="Bento P."/>
            <person name="Bernard M."/>
            <person name="Bocs S."/>
            <person name="Campa C."/>
            <person name="Cenci A."/>
            <person name="Combes M.C."/>
            <person name="Crouzillat D."/>
            <person name="Da Silva C."/>
            <person name="Daddiego L."/>
            <person name="De Bellis F."/>
            <person name="Dussert S."/>
            <person name="Garsmeur O."/>
            <person name="Gayraud T."/>
            <person name="Guignon V."/>
            <person name="Jahn K."/>
            <person name="Jamilloux V."/>
            <person name="Joet T."/>
            <person name="Labadie K."/>
            <person name="Lan T."/>
            <person name="Leclercq J."/>
            <person name="Lepelley M."/>
            <person name="Leroy T."/>
            <person name="Li L.T."/>
            <person name="Librado P."/>
            <person name="Lopez L."/>
            <person name="Munoz A."/>
            <person name="Noel B."/>
            <person name="Pallavicini A."/>
            <person name="Perrotta G."/>
            <person name="Poncet V."/>
            <person name="Pot D."/>
            <person name="Priyono X."/>
            <person name="Rigoreau M."/>
            <person name="Rouard M."/>
            <person name="Rozas J."/>
            <person name="Tranchant-Dubreuil C."/>
            <person name="VanBuren R."/>
            <person name="Zhang Q."/>
            <person name="Andrade A.C."/>
            <person name="Argout X."/>
            <person name="Bertrand B."/>
            <person name="de Kochko A."/>
            <person name="Graziosi G."/>
            <person name="Henry R.J."/>
            <person name="Jayarama X."/>
            <person name="Ming R."/>
            <person name="Nagai C."/>
            <person name="Rounsley S."/>
            <person name="Sankoff D."/>
            <person name="Giuliano G."/>
            <person name="Albert V.A."/>
            <person name="Wincker P."/>
            <person name="Lashermes P."/>
        </authorList>
    </citation>
    <scope>NUCLEOTIDE SEQUENCE [LARGE SCALE GENOMIC DNA]</scope>
    <source>
        <strain evidence="2">cv. DH200-94</strain>
    </source>
</reference>
<evidence type="ECO:0000313" key="2">
    <source>
        <dbReference type="Proteomes" id="UP000295252"/>
    </source>
</evidence>
<dbReference type="Proteomes" id="UP000295252">
    <property type="component" value="Unassembled WGS sequence"/>
</dbReference>
<dbReference type="AlphaFoldDB" id="A0A068VA28"/>
<evidence type="ECO:0000313" key="1">
    <source>
        <dbReference type="EMBL" id="CDP17412.1"/>
    </source>
</evidence>